<sequence length="216" mass="25020">MENTINLFRLEKPKETIERKDDIVLKGNDKGHEIDFVGFEIEKFLRLMLKNNGNVFEQIYSPLVVVTSKYHDELKTLGKPAITKKIYHHYSGFGNNKLNEARKEKFSNVKVNLYLLRTLMTGINVLETGEINQNIAKLNKKFKLPVIDTLIALKKKEEKRKINMQEISADVEKEAVKLQGILDESYKSSNLKNALSEEYKEKFNEFLVECQIEAGH</sequence>
<dbReference type="InterPro" id="IPR018775">
    <property type="entry name" value="RlaP"/>
</dbReference>
<proteinExistence type="predicted"/>
<evidence type="ECO:0000313" key="1">
    <source>
        <dbReference type="EMBL" id="NCN65550.1"/>
    </source>
</evidence>
<protein>
    <submittedName>
        <fullName evidence="1">Uncharacterized protein</fullName>
    </submittedName>
</protein>
<dbReference type="EMBL" id="JAACQH010000152">
    <property type="protein sequence ID" value="NCS92016.1"/>
    <property type="molecule type" value="Genomic_DNA"/>
</dbReference>
<dbReference type="PANTHER" id="PTHR34817">
    <property type="entry name" value="NUCLEOTIDYLTRANSFERASE"/>
    <property type="match status" value="1"/>
</dbReference>
<dbReference type="PANTHER" id="PTHR34817:SF1">
    <property type="entry name" value="NUCLEOTIDYLTRANSFERASE"/>
    <property type="match status" value="1"/>
</dbReference>
<dbReference type="Pfam" id="PF10127">
    <property type="entry name" value="RlaP"/>
    <property type="match status" value="1"/>
</dbReference>
<name>A0A8J8CF08_9ARCH</name>
<reference evidence="1" key="1">
    <citation type="submission" date="2019-11" db="EMBL/GenBank/DDBJ databases">
        <title>Lipid analysis of CO2-rich subsurface aquifers suggests an autotrophy-based deep biosphere with lysolipids enriched in CPR bacteria.</title>
        <authorList>
            <person name="Probst A.J."/>
            <person name="Elling F.J."/>
            <person name="Castelle C.J."/>
            <person name="Zhu Q."/>
            <person name="Elvert M."/>
            <person name="Birarda G."/>
            <person name="Holman H.-Y."/>
            <person name="Lane K.R."/>
            <person name="Ladd B."/>
            <person name="Ryan M.C."/>
            <person name="Woyke T."/>
            <person name="Hinrichs K.-U."/>
            <person name="Banfield J.F."/>
        </authorList>
    </citation>
    <scope>NUCLEOTIDE SEQUENCE</scope>
    <source>
        <strain evidence="1">CG_2015-01_33_1645</strain>
        <strain evidence="2">CG_2015-04_33_537</strain>
    </source>
</reference>
<dbReference type="EMBL" id="JAACVF010000161">
    <property type="protein sequence ID" value="NCN65550.1"/>
    <property type="molecule type" value="Genomic_DNA"/>
</dbReference>
<organism evidence="1 3">
    <name type="scientific">Candidatus Altarchaeum hamiconexum</name>
    <dbReference type="NCBI Taxonomy" id="1803513"/>
    <lineage>
        <taxon>Archaea</taxon>
        <taxon>Candidatus Altarchaeota</taxon>
        <taxon>Candidatus Altiarchaeia</taxon>
        <taxon>Candidatus Altarchaeales</taxon>
        <taxon>Candidatus Altarchaeaceae</taxon>
        <taxon>Candidatus Altarchaeum</taxon>
    </lineage>
</organism>
<accession>A0A8J8CF08</accession>
<dbReference type="Proteomes" id="UP000738826">
    <property type="component" value="Unassembled WGS sequence"/>
</dbReference>
<evidence type="ECO:0000313" key="3">
    <source>
        <dbReference type="Proteomes" id="UP000768163"/>
    </source>
</evidence>
<gene>
    <name evidence="2" type="ORF">GW779_06440</name>
    <name evidence="1" type="ORF">GW910_05795</name>
</gene>
<comment type="caution">
    <text evidence="1">The sequence shown here is derived from an EMBL/GenBank/DDBJ whole genome shotgun (WGS) entry which is preliminary data.</text>
</comment>
<dbReference type="AlphaFoldDB" id="A0A8J8CF08"/>
<evidence type="ECO:0000313" key="2">
    <source>
        <dbReference type="EMBL" id="NCS92016.1"/>
    </source>
</evidence>
<dbReference type="Proteomes" id="UP000768163">
    <property type="component" value="Unassembled WGS sequence"/>
</dbReference>